<dbReference type="PANTHER" id="PTHR34781:SF2">
    <property type="entry name" value="TRANSMEMBRANE PROTEIN"/>
    <property type="match status" value="1"/>
</dbReference>
<feature type="transmembrane region" description="Helical" evidence="2">
    <location>
        <begin position="81"/>
        <end position="104"/>
    </location>
</feature>
<keyword evidence="4" id="KW-1185">Reference proteome</keyword>
<feature type="transmembrane region" description="Helical" evidence="2">
    <location>
        <begin position="57"/>
        <end position="75"/>
    </location>
</feature>
<reference evidence="3" key="2">
    <citation type="submission" date="2023-06" db="EMBL/GenBank/DDBJ databases">
        <authorList>
            <person name="Ma L."/>
            <person name="Liu K.-W."/>
            <person name="Li Z."/>
            <person name="Hsiao Y.-Y."/>
            <person name="Qi Y."/>
            <person name="Fu T."/>
            <person name="Tang G."/>
            <person name="Zhang D."/>
            <person name="Sun W.-H."/>
            <person name="Liu D.-K."/>
            <person name="Li Y."/>
            <person name="Chen G.-Z."/>
            <person name="Liu X.-D."/>
            <person name="Liao X.-Y."/>
            <person name="Jiang Y.-T."/>
            <person name="Yu X."/>
            <person name="Hao Y."/>
            <person name="Huang J."/>
            <person name="Zhao X.-W."/>
            <person name="Ke S."/>
            <person name="Chen Y.-Y."/>
            <person name="Wu W.-L."/>
            <person name="Hsu J.-L."/>
            <person name="Lin Y.-F."/>
            <person name="Huang M.-D."/>
            <person name="Li C.-Y."/>
            <person name="Huang L."/>
            <person name="Wang Z.-W."/>
            <person name="Zhao X."/>
            <person name="Zhong W.-Y."/>
            <person name="Peng D.-H."/>
            <person name="Ahmad S."/>
            <person name="Lan S."/>
            <person name="Zhang J.-S."/>
            <person name="Tsai W.-C."/>
            <person name="Van De Peer Y."/>
            <person name="Liu Z.-J."/>
        </authorList>
    </citation>
    <scope>NUCLEOTIDE SEQUENCE</scope>
    <source>
        <strain evidence="3">SCP</strain>
        <tissue evidence="3">Leaves</tissue>
    </source>
</reference>
<dbReference type="AlphaFoldDB" id="A0AAV9B6U4"/>
<dbReference type="Proteomes" id="UP001179952">
    <property type="component" value="Unassembled WGS sequence"/>
</dbReference>
<evidence type="ECO:0000256" key="2">
    <source>
        <dbReference type="SAM" id="Phobius"/>
    </source>
</evidence>
<evidence type="ECO:0000256" key="1">
    <source>
        <dbReference type="SAM" id="MobiDB-lite"/>
    </source>
</evidence>
<keyword evidence="2" id="KW-1133">Transmembrane helix</keyword>
<comment type="caution">
    <text evidence="3">The sequence shown here is derived from an EMBL/GenBank/DDBJ whole genome shotgun (WGS) entry which is preliminary data.</text>
</comment>
<accession>A0AAV9B6U4</accession>
<reference evidence="3" key="1">
    <citation type="journal article" date="2023" name="Nat. Commun.">
        <title>Diploid and tetraploid genomes of Acorus and the evolution of monocots.</title>
        <authorList>
            <person name="Ma L."/>
            <person name="Liu K.W."/>
            <person name="Li Z."/>
            <person name="Hsiao Y.Y."/>
            <person name="Qi Y."/>
            <person name="Fu T."/>
            <person name="Tang G.D."/>
            <person name="Zhang D."/>
            <person name="Sun W.H."/>
            <person name="Liu D.K."/>
            <person name="Li Y."/>
            <person name="Chen G.Z."/>
            <person name="Liu X.D."/>
            <person name="Liao X.Y."/>
            <person name="Jiang Y.T."/>
            <person name="Yu X."/>
            <person name="Hao Y."/>
            <person name="Huang J."/>
            <person name="Zhao X.W."/>
            <person name="Ke S."/>
            <person name="Chen Y.Y."/>
            <person name="Wu W.L."/>
            <person name="Hsu J.L."/>
            <person name="Lin Y.F."/>
            <person name="Huang M.D."/>
            <person name="Li C.Y."/>
            <person name="Huang L."/>
            <person name="Wang Z.W."/>
            <person name="Zhao X."/>
            <person name="Zhong W.Y."/>
            <person name="Peng D.H."/>
            <person name="Ahmad S."/>
            <person name="Lan S."/>
            <person name="Zhang J.S."/>
            <person name="Tsai W.C."/>
            <person name="Van de Peer Y."/>
            <person name="Liu Z.J."/>
        </authorList>
    </citation>
    <scope>NUCLEOTIDE SEQUENCE</scope>
    <source>
        <strain evidence="3">SCP</strain>
    </source>
</reference>
<evidence type="ECO:0000313" key="3">
    <source>
        <dbReference type="EMBL" id="KAK1271956.1"/>
    </source>
</evidence>
<proteinExistence type="predicted"/>
<organism evidence="3 4">
    <name type="scientific">Acorus gramineus</name>
    <name type="common">Dwarf sweet flag</name>
    <dbReference type="NCBI Taxonomy" id="55184"/>
    <lineage>
        <taxon>Eukaryota</taxon>
        <taxon>Viridiplantae</taxon>
        <taxon>Streptophyta</taxon>
        <taxon>Embryophyta</taxon>
        <taxon>Tracheophyta</taxon>
        <taxon>Spermatophyta</taxon>
        <taxon>Magnoliopsida</taxon>
        <taxon>Liliopsida</taxon>
        <taxon>Acoraceae</taxon>
        <taxon>Acorus</taxon>
    </lineage>
</organism>
<keyword evidence="2" id="KW-0472">Membrane</keyword>
<protein>
    <submittedName>
        <fullName evidence="3">Uncharacterized protein</fullName>
    </submittedName>
</protein>
<gene>
    <name evidence="3" type="ORF">QJS04_geneDACA012594</name>
</gene>
<dbReference type="PANTHER" id="PTHR34781">
    <property type="entry name" value="TRANSMEMBRANE PROTEIN"/>
    <property type="match status" value="1"/>
</dbReference>
<keyword evidence="2" id="KW-0812">Transmembrane</keyword>
<sequence>MRGQDQQSRLFYELCSLLLGLLRSPQIPISHSDHHHHRLPPPTAVTPGRRGGGLQQVTPAAFASLLLGVSLALMLCGSVTFVIGFILMPWVLGLVMVFYMVGVVSNLSGIGRAILCPASTSAGDHSSPSRKEMSGQLLSKLPIL</sequence>
<feature type="region of interest" description="Disordered" evidence="1">
    <location>
        <begin position="120"/>
        <end position="144"/>
    </location>
</feature>
<evidence type="ECO:0000313" key="4">
    <source>
        <dbReference type="Proteomes" id="UP001179952"/>
    </source>
</evidence>
<name>A0AAV9B6U4_ACOGR</name>
<dbReference type="EMBL" id="JAUJYN010000005">
    <property type="protein sequence ID" value="KAK1271956.1"/>
    <property type="molecule type" value="Genomic_DNA"/>
</dbReference>